<protein>
    <recommendedName>
        <fullName evidence="4">DUF4919 domain-containing protein</fullName>
    </recommendedName>
</protein>
<organism evidence="2 3">
    <name type="scientific">Capnocytophaga bilenii</name>
    <dbReference type="NCBI Taxonomy" id="2819369"/>
    <lineage>
        <taxon>Bacteria</taxon>
        <taxon>Pseudomonadati</taxon>
        <taxon>Bacteroidota</taxon>
        <taxon>Flavobacteriia</taxon>
        <taxon>Flavobacteriales</taxon>
        <taxon>Flavobacteriaceae</taxon>
        <taxon>Capnocytophaga</taxon>
    </lineage>
</organism>
<dbReference type="RefSeq" id="WP_208058737.1">
    <property type="nucleotide sequence ID" value="NZ_JAGDYP010000004.1"/>
</dbReference>
<name>A0ABS3PXY7_9FLAO</name>
<keyword evidence="3" id="KW-1185">Reference proteome</keyword>
<evidence type="ECO:0000256" key="1">
    <source>
        <dbReference type="SAM" id="SignalP"/>
    </source>
</evidence>
<sequence length="211" mass="23694">MKRIVTLCCLLVGLMGLAQDVETMLTEKIKVLDKSYKTPELQPLANDFERIALAAPTNWLANYYTAYVNIRIADLSQGDVIDTYCNQAEKYLKIAEGLKDADVSEINALYAYLYSTKVKVNPMFRGSKYGKISKEYIDKAIKTNADNPRPYVIRAIGIFFTPKVFGGGAEKAKPFLDRATQKFEVFTPKTPNHPHWGKGIVDSIKKLASEN</sequence>
<gene>
    <name evidence="2" type="ORF">J4N46_07175</name>
</gene>
<evidence type="ECO:0008006" key="4">
    <source>
        <dbReference type="Google" id="ProtNLM"/>
    </source>
</evidence>
<evidence type="ECO:0000313" key="2">
    <source>
        <dbReference type="EMBL" id="MBO1884204.1"/>
    </source>
</evidence>
<dbReference type="EMBL" id="JAGDYP010000004">
    <property type="protein sequence ID" value="MBO1884204.1"/>
    <property type="molecule type" value="Genomic_DNA"/>
</dbReference>
<proteinExistence type="predicted"/>
<comment type="caution">
    <text evidence="2">The sequence shown here is derived from an EMBL/GenBank/DDBJ whole genome shotgun (WGS) entry which is preliminary data.</text>
</comment>
<dbReference type="Proteomes" id="UP000681610">
    <property type="component" value="Unassembled WGS sequence"/>
</dbReference>
<evidence type="ECO:0000313" key="3">
    <source>
        <dbReference type="Proteomes" id="UP000681610"/>
    </source>
</evidence>
<accession>A0ABS3PXY7</accession>
<feature type="chain" id="PRO_5046071165" description="DUF4919 domain-containing protein" evidence="1">
    <location>
        <begin position="19"/>
        <end position="211"/>
    </location>
</feature>
<reference evidence="2 3" key="1">
    <citation type="submission" date="2021-03" db="EMBL/GenBank/DDBJ databases">
        <title>Isolation and description of Capnocytophaga bilenii sp. nov., a novel Capnocytophaga species, isolated from a gingivitis subject.</title>
        <authorList>
            <person name="Antezack A."/>
            <person name="Monnet-Corti V."/>
            <person name="La Scola B."/>
        </authorList>
    </citation>
    <scope>NUCLEOTIDE SEQUENCE [LARGE SCALE GENOMIC DNA]</scope>
    <source>
        <strain evidence="2 3">Marseille-Q4570</strain>
    </source>
</reference>
<keyword evidence="1" id="KW-0732">Signal</keyword>
<feature type="signal peptide" evidence="1">
    <location>
        <begin position="1"/>
        <end position="18"/>
    </location>
</feature>